<dbReference type="Gene3D" id="1.10.720.30">
    <property type="entry name" value="SAP domain"/>
    <property type="match status" value="1"/>
</dbReference>
<feature type="non-terminal residue" evidence="4">
    <location>
        <position position="311"/>
    </location>
</feature>
<reference evidence="4" key="2">
    <citation type="submission" date="2023-05" db="EMBL/GenBank/DDBJ databases">
        <authorList>
            <person name="Fouks B."/>
        </authorList>
    </citation>
    <scope>NUCLEOTIDE SEQUENCE</scope>
    <source>
        <strain evidence="4">Stay&amp;Tobe</strain>
        <tissue evidence="4">Testes</tissue>
    </source>
</reference>
<comment type="caution">
    <text evidence="4">The sequence shown here is derived from an EMBL/GenBank/DDBJ whole genome shotgun (WGS) entry which is preliminary data.</text>
</comment>
<dbReference type="Proteomes" id="UP001233999">
    <property type="component" value="Unassembled WGS sequence"/>
</dbReference>
<evidence type="ECO:0000313" key="4">
    <source>
        <dbReference type="EMBL" id="KAJ9582356.1"/>
    </source>
</evidence>
<evidence type="ECO:0000259" key="3">
    <source>
        <dbReference type="PROSITE" id="PS50800"/>
    </source>
</evidence>
<feature type="transmembrane region" description="Helical" evidence="2">
    <location>
        <begin position="156"/>
        <end position="179"/>
    </location>
</feature>
<keyword evidence="5" id="KW-1185">Reference proteome</keyword>
<evidence type="ECO:0000256" key="1">
    <source>
        <dbReference type="SAM" id="MobiDB-lite"/>
    </source>
</evidence>
<dbReference type="Pfam" id="PF02037">
    <property type="entry name" value="SAP"/>
    <property type="match status" value="1"/>
</dbReference>
<gene>
    <name evidence="4" type="ORF">L9F63_003316</name>
</gene>
<feature type="transmembrane region" description="Helical" evidence="2">
    <location>
        <begin position="118"/>
        <end position="136"/>
    </location>
</feature>
<dbReference type="SMART" id="SM00513">
    <property type="entry name" value="SAP"/>
    <property type="match status" value="1"/>
</dbReference>
<dbReference type="InterPro" id="IPR036361">
    <property type="entry name" value="SAP_dom_sf"/>
</dbReference>
<evidence type="ECO:0000313" key="5">
    <source>
        <dbReference type="Proteomes" id="UP001233999"/>
    </source>
</evidence>
<accession>A0AAD8E9Z6</accession>
<reference evidence="4" key="1">
    <citation type="journal article" date="2023" name="IScience">
        <title>Live-bearing cockroach genome reveals convergent evolutionary mechanisms linked to viviparity in insects and beyond.</title>
        <authorList>
            <person name="Fouks B."/>
            <person name="Harrison M.C."/>
            <person name="Mikhailova A.A."/>
            <person name="Marchal E."/>
            <person name="English S."/>
            <person name="Carruthers M."/>
            <person name="Jennings E.C."/>
            <person name="Chiamaka E.L."/>
            <person name="Frigard R.A."/>
            <person name="Pippel M."/>
            <person name="Attardo G.M."/>
            <person name="Benoit J.B."/>
            <person name="Bornberg-Bauer E."/>
            <person name="Tobe S.S."/>
        </authorList>
    </citation>
    <scope>NUCLEOTIDE SEQUENCE</scope>
    <source>
        <strain evidence="4">Stay&amp;Tobe</strain>
    </source>
</reference>
<feature type="region of interest" description="Disordered" evidence="1">
    <location>
        <begin position="50"/>
        <end position="69"/>
    </location>
</feature>
<dbReference type="SUPFAM" id="SSF68906">
    <property type="entry name" value="SAP domain"/>
    <property type="match status" value="1"/>
</dbReference>
<dbReference type="InterPro" id="IPR003034">
    <property type="entry name" value="SAP_dom"/>
</dbReference>
<keyword evidence="2" id="KW-0472">Membrane</keyword>
<organism evidence="4 5">
    <name type="scientific">Diploptera punctata</name>
    <name type="common">Pacific beetle cockroach</name>
    <dbReference type="NCBI Taxonomy" id="6984"/>
    <lineage>
        <taxon>Eukaryota</taxon>
        <taxon>Metazoa</taxon>
        <taxon>Ecdysozoa</taxon>
        <taxon>Arthropoda</taxon>
        <taxon>Hexapoda</taxon>
        <taxon>Insecta</taxon>
        <taxon>Pterygota</taxon>
        <taxon>Neoptera</taxon>
        <taxon>Polyneoptera</taxon>
        <taxon>Dictyoptera</taxon>
        <taxon>Blattodea</taxon>
        <taxon>Blaberoidea</taxon>
        <taxon>Blaberidae</taxon>
        <taxon>Diplopterinae</taxon>
        <taxon>Diploptera</taxon>
    </lineage>
</organism>
<keyword evidence="2" id="KW-1133">Transmembrane helix</keyword>
<proteinExistence type="predicted"/>
<sequence length="311" mass="34901">QSEYLSFTKDQLKTELKRRGLKTSGNKNELLQRLGLNMSSSVTNSTVKRKGDGVTNIGHRNGNSPTQTEAKLLSRAAERADRESLVLWRKPIKTLNYFIRELFISLYFYGLKLLECRLLMGSIIALFTTCSLLAFVNGPHQQFVTAITKQFRWCSYWVGLGILSSVGLGTGLHTFLLYLGPHIASVTLAAYECGGLNFPEPPYPDEIICPDTVDPIWIASIWNIMSKVRIEAMMWGAGTALGELPPYFMAKAARLSGHDPDDEDDDELKEFEELQRKKNNPASMTYMDRAKLFVEKLVQRVGFFGILACAS</sequence>
<dbReference type="EMBL" id="JASPKZ010007809">
    <property type="protein sequence ID" value="KAJ9582356.1"/>
    <property type="molecule type" value="Genomic_DNA"/>
</dbReference>
<evidence type="ECO:0000256" key="2">
    <source>
        <dbReference type="SAM" id="Phobius"/>
    </source>
</evidence>
<keyword evidence="2" id="KW-0812">Transmembrane</keyword>
<dbReference type="PROSITE" id="PS50800">
    <property type="entry name" value="SAP"/>
    <property type="match status" value="1"/>
</dbReference>
<name>A0AAD8E9Z6_DIPPU</name>
<protein>
    <recommendedName>
        <fullName evidence="3">SAP domain-containing protein</fullName>
    </recommendedName>
</protein>
<dbReference type="AlphaFoldDB" id="A0AAD8E9Z6"/>
<feature type="non-terminal residue" evidence="4">
    <location>
        <position position="1"/>
    </location>
</feature>
<feature type="domain" description="SAP" evidence="3">
    <location>
        <begin position="4"/>
        <end position="38"/>
    </location>
</feature>